<evidence type="ECO:0000313" key="2">
    <source>
        <dbReference type="EMBL" id="KRK03900.1"/>
    </source>
</evidence>
<keyword evidence="1" id="KW-0812">Transmembrane</keyword>
<sequence length="174" mass="20789">MGITPQCSPIKNKIFVYFCRGTYKRKRKKPKLRLNHEFNYQNNYIYHSYAFFHVENDSRAFFITIGRSRLHHLDSFLVDERGELVRNGTSVYEYYTDFDCVYDRIYFLERLLKECLTQENSTQRNISHPDLMVLHFPQLKAPTYHAVSMGDSTLHLNWVIWLFGLVILICCCLK</sequence>
<dbReference type="EMBL" id="CM000160">
    <property type="protein sequence ID" value="KRK03900.1"/>
    <property type="molecule type" value="Genomic_DNA"/>
</dbReference>
<name>A0A0R1E3W4_DROYA</name>
<dbReference type="AlphaFoldDB" id="A0A0R1E3W4"/>
<accession>A0A0R1E3W4</accession>
<organism evidence="2 3">
    <name type="scientific">Drosophila yakuba</name>
    <name type="common">Fruit fly</name>
    <dbReference type="NCBI Taxonomy" id="7245"/>
    <lineage>
        <taxon>Eukaryota</taxon>
        <taxon>Metazoa</taxon>
        <taxon>Ecdysozoa</taxon>
        <taxon>Arthropoda</taxon>
        <taxon>Hexapoda</taxon>
        <taxon>Insecta</taxon>
        <taxon>Pterygota</taxon>
        <taxon>Neoptera</taxon>
        <taxon>Endopterygota</taxon>
        <taxon>Diptera</taxon>
        <taxon>Brachycera</taxon>
        <taxon>Muscomorpha</taxon>
        <taxon>Ephydroidea</taxon>
        <taxon>Drosophilidae</taxon>
        <taxon>Drosophila</taxon>
        <taxon>Sophophora</taxon>
    </lineage>
</organism>
<reference evidence="2 3" key="2">
    <citation type="journal article" date="2007" name="PLoS Biol.">
        <title>Principles of genome evolution in the Drosophila melanogaster species group.</title>
        <authorList>
            <person name="Ranz J.M."/>
            <person name="Maurin D."/>
            <person name="Chan Y.S."/>
            <person name="von Grotthuss M."/>
            <person name="Hillier L.W."/>
            <person name="Roote J."/>
            <person name="Ashburner M."/>
            <person name="Bergman C.M."/>
        </authorList>
    </citation>
    <scope>NUCLEOTIDE SEQUENCE [LARGE SCALE GENOMIC DNA]</scope>
    <source>
        <strain evidence="3">Tai18E2 / Tucson 14021-0261.01</strain>
    </source>
</reference>
<feature type="transmembrane region" description="Helical" evidence="1">
    <location>
        <begin position="155"/>
        <end position="173"/>
    </location>
</feature>
<reference evidence="2 3" key="1">
    <citation type="journal article" date="2007" name="Nature">
        <title>Evolution of genes and genomes on the Drosophila phylogeny.</title>
        <authorList>
            <consortium name="Drosophila 12 Genomes Consortium"/>
            <person name="Clark A.G."/>
            <person name="Eisen M.B."/>
            <person name="Smith D.R."/>
            <person name="Bergman C.M."/>
            <person name="Oliver B."/>
            <person name="Markow T.A."/>
            <person name="Kaufman T.C."/>
            <person name="Kellis M."/>
            <person name="Gelbart W."/>
            <person name="Iyer V.N."/>
            <person name="Pollard D.A."/>
            <person name="Sackton T.B."/>
            <person name="Larracuente A.M."/>
            <person name="Singh N.D."/>
            <person name="Abad J.P."/>
            <person name="Abt D.N."/>
            <person name="Adryan B."/>
            <person name="Aguade M."/>
            <person name="Akashi H."/>
            <person name="Anderson W.W."/>
            <person name="Aquadro C.F."/>
            <person name="Ardell D.H."/>
            <person name="Arguello R."/>
            <person name="Artieri C.G."/>
            <person name="Barbash D.A."/>
            <person name="Barker D."/>
            <person name="Barsanti P."/>
            <person name="Batterham P."/>
            <person name="Batzoglou S."/>
            <person name="Begun D."/>
            <person name="Bhutkar A."/>
            <person name="Blanco E."/>
            <person name="Bosak S.A."/>
            <person name="Bradley R.K."/>
            <person name="Brand A.D."/>
            <person name="Brent M.R."/>
            <person name="Brooks A.N."/>
            <person name="Brown R.H."/>
            <person name="Butlin R.K."/>
            <person name="Caggese C."/>
            <person name="Calvi B.R."/>
            <person name="Bernardo de Carvalho A."/>
            <person name="Caspi A."/>
            <person name="Castrezana S."/>
            <person name="Celniker S.E."/>
            <person name="Chang J.L."/>
            <person name="Chapple C."/>
            <person name="Chatterji S."/>
            <person name="Chinwalla A."/>
            <person name="Civetta A."/>
            <person name="Clifton S.W."/>
            <person name="Comeron J.M."/>
            <person name="Costello J.C."/>
            <person name="Coyne J.A."/>
            <person name="Daub J."/>
            <person name="David R.G."/>
            <person name="Delcher A.L."/>
            <person name="Delehaunty K."/>
            <person name="Do C.B."/>
            <person name="Ebling H."/>
            <person name="Edwards K."/>
            <person name="Eickbush T."/>
            <person name="Evans J.D."/>
            <person name="Filipski A."/>
            <person name="Findeiss S."/>
            <person name="Freyhult E."/>
            <person name="Fulton L."/>
            <person name="Fulton R."/>
            <person name="Garcia A.C."/>
            <person name="Gardiner A."/>
            <person name="Garfield D.A."/>
            <person name="Garvin B.E."/>
            <person name="Gibson G."/>
            <person name="Gilbert D."/>
            <person name="Gnerre S."/>
            <person name="Godfrey J."/>
            <person name="Good R."/>
            <person name="Gotea V."/>
            <person name="Gravely B."/>
            <person name="Greenberg A.J."/>
            <person name="Griffiths-Jones S."/>
            <person name="Gross S."/>
            <person name="Guigo R."/>
            <person name="Gustafson E.A."/>
            <person name="Haerty W."/>
            <person name="Hahn M.W."/>
            <person name="Halligan D.L."/>
            <person name="Halpern A.L."/>
            <person name="Halter G.M."/>
            <person name="Han M.V."/>
            <person name="Heger A."/>
            <person name="Hillier L."/>
            <person name="Hinrichs A.S."/>
            <person name="Holmes I."/>
            <person name="Hoskins R.A."/>
            <person name="Hubisz M.J."/>
            <person name="Hultmark D."/>
            <person name="Huntley M.A."/>
            <person name="Jaffe D.B."/>
            <person name="Jagadeeshan S."/>
            <person name="Jeck W.R."/>
            <person name="Johnson J."/>
            <person name="Jones C.D."/>
            <person name="Jordan W.C."/>
            <person name="Karpen G.H."/>
            <person name="Kataoka E."/>
            <person name="Keightley P.D."/>
            <person name="Kheradpour P."/>
            <person name="Kirkness E.F."/>
            <person name="Koerich L.B."/>
            <person name="Kristiansen K."/>
            <person name="Kudrna D."/>
            <person name="Kulathinal R.J."/>
            <person name="Kumar S."/>
            <person name="Kwok R."/>
            <person name="Lander E."/>
            <person name="Langley C.H."/>
            <person name="Lapoint R."/>
            <person name="Lazzaro B.P."/>
            <person name="Lee S.J."/>
            <person name="Levesque L."/>
            <person name="Li R."/>
            <person name="Lin C.F."/>
            <person name="Lin M.F."/>
            <person name="Lindblad-Toh K."/>
            <person name="Llopart A."/>
            <person name="Long M."/>
            <person name="Low L."/>
            <person name="Lozovsky E."/>
            <person name="Lu J."/>
            <person name="Luo M."/>
            <person name="Machado C.A."/>
            <person name="Makalowski W."/>
            <person name="Marzo M."/>
            <person name="Matsuda M."/>
            <person name="Matzkin L."/>
            <person name="McAllister B."/>
            <person name="McBride C.S."/>
            <person name="McKernan B."/>
            <person name="McKernan K."/>
            <person name="Mendez-Lago M."/>
            <person name="Minx P."/>
            <person name="Mollenhauer M.U."/>
            <person name="Montooth K."/>
            <person name="Mount S.M."/>
            <person name="Mu X."/>
            <person name="Myers E."/>
            <person name="Negre B."/>
            <person name="Newfeld S."/>
            <person name="Nielsen R."/>
            <person name="Noor M.A."/>
            <person name="O'Grady P."/>
            <person name="Pachter L."/>
            <person name="Papaceit M."/>
            <person name="Parisi M.J."/>
            <person name="Parisi M."/>
            <person name="Parts L."/>
            <person name="Pedersen J.S."/>
            <person name="Pesole G."/>
            <person name="Phillippy A.M."/>
            <person name="Ponting C.P."/>
            <person name="Pop M."/>
            <person name="Porcelli D."/>
            <person name="Powell J.R."/>
            <person name="Prohaska S."/>
            <person name="Pruitt K."/>
            <person name="Puig M."/>
            <person name="Quesneville H."/>
            <person name="Ram K.R."/>
            <person name="Rand D."/>
            <person name="Rasmussen M.D."/>
            <person name="Reed L.K."/>
            <person name="Reenan R."/>
            <person name="Reily A."/>
            <person name="Remington K.A."/>
            <person name="Rieger T.T."/>
            <person name="Ritchie M.G."/>
            <person name="Robin C."/>
            <person name="Rogers Y.H."/>
            <person name="Rohde C."/>
            <person name="Rozas J."/>
            <person name="Rubenfield M.J."/>
            <person name="Ruiz A."/>
            <person name="Russo S."/>
            <person name="Salzberg S.L."/>
            <person name="Sanchez-Gracia A."/>
            <person name="Saranga D.J."/>
            <person name="Sato H."/>
            <person name="Schaeffer S.W."/>
            <person name="Schatz M.C."/>
            <person name="Schlenke T."/>
            <person name="Schwartz R."/>
            <person name="Segarra C."/>
            <person name="Singh R.S."/>
            <person name="Sirot L."/>
            <person name="Sirota M."/>
            <person name="Sisneros N.B."/>
            <person name="Smith C.D."/>
            <person name="Smith T.F."/>
            <person name="Spieth J."/>
            <person name="Stage D.E."/>
            <person name="Stark A."/>
            <person name="Stephan W."/>
            <person name="Strausberg R.L."/>
            <person name="Strempel S."/>
            <person name="Sturgill D."/>
            <person name="Sutton G."/>
            <person name="Sutton G.G."/>
            <person name="Tao W."/>
            <person name="Teichmann S."/>
            <person name="Tobari Y.N."/>
            <person name="Tomimura Y."/>
            <person name="Tsolas J.M."/>
            <person name="Valente V.L."/>
            <person name="Venter E."/>
            <person name="Venter J.C."/>
            <person name="Vicario S."/>
            <person name="Vieira F.G."/>
            <person name="Vilella A.J."/>
            <person name="Villasante A."/>
            <person name="Walenz B."/>
            <person name="Wang J."/>
            <person name="Wasserman M."/>
            <person name="Watts T."/>
            <person name="Wilson D."/>
            <person name="Wilson R.K."/>
            <person name="Wing R.A."/>
            <person name="Wolfner M.F."/>
            <person name="Wong A."/>
            <person name="Wong G.K."/>
            <person name="Wu C.I."/>
            <person name="Wu G."/>
            <person name="Yamamoto D."/>
            <person name="Yang H.P."/>
            <person name="Yang S.P."/>
            <person name="Yorke J.A."/>
            <person name="Yoshida K."/>
            <person name="Zdobnov E."/>
            <person name="Zhang P."/>
            <person name="Zhang Y."/>
            <person name="Zimin A.V."/>
            <person name="Baldwin J."/>
            <person name="Abdouelleil A."/>
            <person name="Abdulkadir J."/>
            <person name="Abebe A."/>
            <person name="Abera B."/>
            <person name="Abreu J."/>
            <person name="Acer S.C."/>
            <person name="Aftuck L."/>
            <person name="Alexander A."/>
            <person name="An P."/>
            <person name="Anderson E."/>
            <person name="Anderson S."/>
            <person name="Arachi H."/>
            <person name="Azer M."/>
            <person name="Bachantsang P."/>
            <person name="Barry A."/>
            <person name="Bayul T."/>
            <person name="Berlin A."/>
            <person name="Bessette D."/>
            <person name="Bloom T."/>
            <person name="Blye J."/>
            <person name="Boguslavskiy L."/>
            <person name="Bonnet C."/>
            <person name="Boukhgalter B."/>
            <person name="Bourzgui I."/>
            <person name="Brown A."/>
            <person name="Cahill P."/>
            <person name="Channer S."/>
            <person name="Cheshatsang Y."/>
            <person name="Chuda L."/>
            <person name="Citroen M."/>
            <person name="Collymore A."/>
            <person name="Cooke P."/>
            <person name="Costello M."/>
            <person name="D'Aco K."/>
            <person name="Daza R."/>
            <person name="De Haan G."/>
            <person name="DeGray S."/>
            <person name="DeMaso C."/>
            <person name="Dhargay N."/>
            <person name="Dooley K."/>
            <person name="Dooley E."/>
            <person name="Doricent M."/>
            <person name="Dorje P."/>
            <person name="Dorjee K."/>
            <person name="Dupes A."/>
            <person name="Elong R."/>
            <person name="Falk J."/>
            <person name="Farina A."/>
            <person name="Faro S."/>
            <person name="Ferguson D."/>
            <person name="Fisher S."/>
            <person name="Foley C.D."/>
            <person name="Franke A."/>
            <person name="Friedrich D."/>
            <person name="Gadbois L."/>
            <person name="Gearin G."/>
            <person name="Gearin C.R."/>
            <person name="Giannoukos G."/>
            <person name="Goode T."/>
            <person name="Graham J."/>
            <person name="Grandbois E."/>
            <person name="Grewal S."/>
            <person name="Gyaltsen K."/>
            <person name="Hafez N."/>
            <person name="Hagos B."/>
            <person name="Hall J."/>
            <person name="Henson C."/>
            <person name="Hollinger A."/>
            <person name="Honan T."/>
            <person name="Huard M.D."/>
            <person name="Hughes L."/>
            <person name="Hurhula B."/>
            <person name="Husby M.E."/>
            <person name="Kamat A."/>
            <person name="Kanga B."/>
            <person name="Kashin S."/>
            <person name="Khazanovich D."/>
            <person name="Kisner P."/>
            <person name="Lance K."/>
            <person name="Lara M."/>
            <person name="Lee W."/>
            <person name="Lennon N."/>
            <person name="Letendre F."/>
            <person name="LeVine R."/>
            <person name="Lipovsky A."/>
            <person name="Liu X."/>
            <person name="Liu J."/>
            <person name="Liu S."/>
            <person name="Lokyitsang T."/>
            <person name="Lokyitsang Y."/>
            <person name="Lubonja R."/>
            <person name="Lui A."/>
            <person name="MacDonald P."/>
            <person name="Magnisalis V."/>
            <person name="Maru K."/>
            <person name="Matthews C."/>
            <person name="McCusker W."/>
            <person name="McDonough S."/>
            <person name="Mehta T."/>
            <person name="Meldrim J."/>
            <person name="Meneus L."/>
            <person name="Mihai O."/>
            <person name="Mihalev A."/>
            <person name="Mihova T."/>
            <person name="Mittelman R."/>
            <person name="Mlenga V."/>
            <person name="Montmayeur A."/>
            <person name="Mulrain L."/>
            <person name="Navidi A."/>
            <person name="Naylor J."/>
            <person name="Negash T."/>
            <person name="Nguyen T."/>
            <person name="Nguyen N."/>
            <person name="Nicol R."/>
            <person name="Norbu C."/>
            <person name="Norbu N."/>
            <person name="Novod N."/>
            <person name="O'Neill B."/>
            <person name="Osman S."/>
            <person name="Markiewicz E."/>
            <person name="Oyono O.L."/>
            <person name="Patti C."/>
            <person name="Phunkhang P."/>
            <person name="Pierre F."/>
            <person name="Priest M."/>
            <person name="Raghuraman S."/>
            <person name="Rege F."/>
            <person name="Reyes R."/>
            <person name="Rise C."/>
            <person name="Rogov P."/>
            <person name="Ross K."/>
            <person name="Ryan E."/>
            <person name="Settipalli S."/>
            <person name="Shea T."/>
            <person name="Sherpa N."/>
            <person name="Shi L."/>
            <person name="Shih D."/>
            <person name="Sparrow T."/>
            <person name="Spaulding J."/>
            <person name="Stalker J."/>
            <person name="Stange-Thomann N."/>
            <person name="Stavropoulos S."/>
            <person name="Stone C."/>
            <person name="Strader C."/>
            <person name="Tesfaye S."/>
            <person name="Thomson T."/>
            <person name="Thoulutsang Y."/>
            <person name="Thoulutsang D."/>
            <person name="Topham K."/>
            <person name="Topping I."/>
            <person name="Tsamla T."/>
            <person name="Vassiliev H."/>
            <person name="Vo A."/>
            <person name="Wangchuk T."/>
            <person name="Wangdi T."/>
            <person name="Weiand M."/>
            <person name="Wilkinson J."/>
            <person name="Wilson A."/>
            <person name="Yadav S."/>
            <person name="Young G."/>
            <person name="Yu Q."/>
            <person name="Zembek L."/>
            <person name="Zhong D."/>
            <person name="Zimmer A."/>
            <person name="Zwirko Z."/>
            <person name="Jaffe D.B."/>
            <person name="Alvarez P."/>
            <person name="Brockman W."/>
            <person name="Butler J."/>
            <person name="Chin C."/>
            <person name="Gnerre S."/>
            <person name="Grabherr M."/>
            <person name="Kleber M."/>
            <person name="Mauceli E."/>
            <person name="MacCallum I."/>
        </authorList>
    </citation>
    <scope>NUCLEOTIDE SEQUENCE [LARGE SCALE GENOMIC DNA]</scope>
    <source>
        <strain evidence="3">Tai18E2 / Tucson 14021-0261.01</strain>
    </source>
</reference>
<evidence type="ECO:0000313" key="3">
    <source>
        <dbReference type="Proteomes" id="UP000002282"/>
    </source>
</evidence>
<dbReference type="Proteomes" id="UP000002282">
    <property type="component" value="Chromosome 3R"/>
</dbReference>
<evidence type="ECO:0000256" key="1">
    <source>
        <dbReference type="SAM" id="Phobius"/>
    </source>
</evidence>
<protein>
    <submittedName>
        <fullName evidence="2">Uncharacterized protein</fullName>
    </submittedName>
</protein>
<proteinExistence type="predicted"/>
<gene>
    <name evidence="2" type="primary">Dyak\GE28222</name>
    <name evidence="2" type="synonym">GE28222</name>
    <name evidence="2" type="ORF">Dyak_GE28222</name>
</gene>
<keyword evidence="3" id="KW-1185">Reference proteome</keyword>
<dbReference type="OrthoDB" id="7822930at2759"/>
<dbReference type="KEGG" id="dya:Dyak_GE28222"/>
<keyword evidence="1" id="KW-0472">Membrane</keyword>
<keyword evidence="1" id="KW-1133">Transmembrane helix</keyword>